<organism evidence="10 11">
    <name type="scientific">Brachionus calyciflorus</name>
    <dbReference type="NCBI Taxonomy" id="104777"/>
    <lineage>
        <taxon>Eukaryota</taxon>
        <taxon>Metazoa</taxon>
        <taxon>Spiralia</taxon>
        <taxon>Gnathifera</taxon>
        <taxon>Rotifera</taxon>
        <taxon>Eurotatoria</taxon>
        <taxon>Monogononta</taxon>
        <taxon>Pseudotrocha</taxon>
        <taxon>Ploima</taxon>
        <taxon>Brachionidae</taxon>
        <taxon>Brachionus</taxon>
    </lineage>
</organism>
<dbReference type="EMBL" id="CAJNOC010004857">
    <property type="protein sequence ID" value="CAF1035519.1"/>
    <property type="molecule type" value="Genomic_DNA"/>
</dbReference>
<protein>
    <submittedName>
        <fullName evidence="10">Uncharacterized protein</fullName>
    </submittedName>
</protein>
<evidence type="ECO:0000256" key="3">
    <source>
        <dbReference type="ARBA" id="ARBA00022622"/>
    </source>
</evidence>
<dbReference type="PANTHER" id="PTHR31171">
    <property type="entry name" value="LY6/PLAUR DOMAIN-CONTAINING PROTEIN 6"/>
    <property type="match status" value="1"/>
</dbReference>
<feature type="chain" id="PRO_5033065366" evidence="9">
    <location>
        <begin position="20"/>
        <end position="158"/>
    </location>
</feature>
<comment type="subcellular location">
    <subcellularLocation>
        <location evidence="1">Cell membrane</location>
        <topology evidence="1">Lipid-anchor</topology>
        <topology evidence="1">GPI-anchor</topology>
    </subcellularLocation>
</comment>
<keyword evidence="5" id="KW-0472">Membrane</keyword>
<keyword evidence="8" id="KW-0449">Lipoprotein</keyword>
<gene>
    <name evidence="10" type="ORF">OXX778_LOCUS18089</name>
</gene>
<keyword evidence="3" id="KW-0336">GPI-anchor</keyword>
<keyword evidence="7" id="KW-0325">Glycoprotein</keyword>
<dbReference type="PANTHER" id="PTHR31171:SF3">
    <property type="entry name" value="LY6_PLAUR DOMAIN-CONTAINING PROTEIN 6B"/>
    <property type="match status" value="1"/>
</dbReference>
<evidence type="ECO:0000256" key="6">
    <source>
        <dbReference type="ARBA" id="ARBA00023157"/>
    </source>
</evidence>
<dbReference type="InterPro" id="IPR039457">
    <property type="entry name" value="LYPD6-like"/>
</dbReference>
<evidence type="ECO:0000313" key="10">
    <source>
        <dbReference type="EMBL" id="CAF1035519.1"/>
    </source>
</evidence>
<evidence type="ECO:0000256" key="8">
    <source>
        <dbReference type="ARBA" id="ARBA00023288"/>
    </source>
</evidence>
<name>A0A814JAT2_9BILA</name>
<proteinExistence type="predicted"/>
<evidence type="ECO:0000313" key="11">
    <source>
        <dbReference type="Proteomes" id="UP000663879"/>
    </source>
</evidence>
<evidence type="ECO:0000256" key="5">
    <source>
        <dbReference type="ARBA" id="ARBA00023136"/>
    </source>
</evidence>
<evidence type="ECO:0000256" key="4">
    <source>
        <dbReference type="ARBA" id="ARBA00022729"/>
    </source>
</evidence>
<keyword evidence="2" id="KW-1003">Cell membrane</keyword>
<keyword evidence="6" id="KW-1015">Disulfide bond</keyword>
<keyword evidence="11" id="KW-1185">Reference proteome</keyword>
<dbReference type="GO" id="GO:0098552">
    <property type="term" value="C:side of membrane"/>
    <property type="evidence" value="ECO:0007669"/>
    <property type="project" value="UniProtKB-KW"/>
</dbReference>
<comment type="caution">
    <text evidence="10">The sequence shown here is derived from an EMBL/GenBank/DDBJ whole genome shotgun (WGS) entry which is preliminary data.</text>
</comment>
<reference evidence="10" key="1">
    <citation type="submission" date="2021-02" db="EMBL/GenBank/DDBJ databases">
        <authorList>
            <person name="Nowell W R."/>
        </authorList>
    </citation>
    <scope>NUCLEOTIDE SEQUENCE</scope>
    <source>
        <strain evidence="10">Ploen Becks lab</strain>
    </source>
</reference>
<evidence type="ECO:0000256" key="2">
    <source>
        <dbReference type="ARBA" id="ARBA00022475"/>
    </source>
</evidence>
<dbReference type="AlphaFoldDB" id="A0A814JAT2"/>
<evidence type="ECO:0000256" key="7">
    <source>
        <dbReference type="ARBA" id="ARBA00023180"/>
    </source>
</evidence>
<dbReference type="Pfam" id="PF16975">
    <property type="entry name" value="UPAR_LY6_2"/>
    <property type="match status" value="1"/>
</dbReference>
<dbReference type="OrthoDB" id="6149028at2759"/>
<keyword evidence="4 9" id="KW-0732">Signal</keyword>
<accession>A0A814JAT2</accession>
<dbReference type="Proteomes" id="UP000663879">
    <property type="component" value="Unassembled WGS sequence"/>
</dbReference>
<evidence type="ECO:0000256" key="1">
    <source>
        <dbReference type="ARBA" id="ARBA00004609"/>
    </source>
</evidence>
<sequence>MLKYLILIILMWCMLCVKSDDLTCFTCAQSLNNEECNKQAIDEPCRALTPNSTNDKYICMTVNKMNMNDLKSISVEKKCVIECNRAEIGCKLDETNENVQIKTCKYCCDDNYCNFNSTIDTEQSILYSKSFIQSTNSCQRIYYSKILLIISFIFKVRI</sequence>
<feature type="signal peptide" evidence="9">
    <location>
        <begin position="1"/>
        <end position="19"/>
    </location>
</feature>
<dbReference type="GO" id="GO:0005886">
    <property type="term" value="C:plasma membrane"/>
    <property type="evidence" value="ECO:0007669"/>
    <property type="project" value="UniProtKB-SubCell"/>
</dbReference>
<evidence type="ECO:0000256" key="9">
    <source>
        <dbReference type="SAM" id="SignalP"/>
    </source>
</evidence>
<dbReference type="GO" id="GO:0030548">
    <property type="term" value="F:acetylcholine receptor regulator activity"/>
    <property type="evidence" value="ECO:0007669"/>
    <property type="project" value="InterPro"/>
</dbReference>